<name>A0A919P2C1_9CELL</name>
<dbReference type="Proteomes" id="UP000632740">
    <property type="component" value="Unassembled WGS sequence"/>
</dbReference>
<protein>
    <submittedName>
        <fullName evidence="2">Uncharacterized protein</fullName>
    </submittedName>
</protein>
<feature type="region of interest" description="Disordered" evidence="1">
    <location>
        <begin position="71"/>
        <end position="97"/>
    </location>
</feature>
<keyword evidence="3" id="KW-1185">Reference proteome</keyword>
<dbReference type="EMBL" id="BONK01000002">
    <property type="protein sequence ID" value="GIG19829.1"/>
    <property type="molecule type" value="Genomic_DNA"/>
</dbReference>
<evidence type="ECO:0000256" key="1">
    <source>
        <dbReference type="SAM" id="MobiDB-lite"/>
    </source>
</evidence>
<evidence type="ECO:0000313" key="3">
    <source>
        <dbReference type="Proteomes" id="UP000632740"/>
    </source>
</evidence>
<dbReference type="InterPro" id="IPR045684">
    <property type="entry name" value="DUF6191"/>
</dbReference>
<gene>
    <name evidence="2" type="ORF">Cch01nite_05530</name>
</gene>
<dbReference type="AlphaFoldDB" id="A0A919P2C1"/>
<dbReference type="Pfam" id="PF19690">
    <property type="entry name" value="DUF6191"/>
    <property type="match status" value="1"/>
</dbReference>
<dbReference type="RefSeq" id="WP_203748314.1">
    <property type="nucleotide sequence ID" value="NZ_BONK01000002.1"/>
</dbReference>
<comment type="caution">
    <text evidence="2">The sequence shown here is derived from an EMBL/GenBank/DDBJ whole genome shotgun (WGS) entry which is preliminary data.</text>
</comment>
<sequence length="97" mass="10632">MRWVLLVVAVVVVLVAVDRAVARGWFDRRRPRPYRPAESSSASGMLGDLVELFQPNRVHLTAEQERQRLDIQHAGDAAPPVDLDAGTARVDGPPPVA</sequence>
<reference evidence="2" key="1">
    <citation type="submission" date="2021-01" db="EMBL/GenBank/DDBJ databases">
        <title>Whole genome shotgun sequence of Cellulomonas chitinilytica NBRC 110799.</title>
        <authorList>
            <person name="Komaki H."/>
            <person name="Tamura T."/>
        </authorList>
    </citation>
    <scope>NUCLEOTIDE SEQUENCE</scope>
    <source>
        <strain evidence="2">NBRC 110799</strain>
    </source>
</reference>
<proteinExistence type="predicted"/>
<organism evidence="2 3">
    <name type="scientific">Cellulomonas chitinilytica</name>
    <dbReference type="NCBI Taxonomy" id="398759"/>
    <lineage>
        <taxon>Bacteria</taxon>
        <taxon>Bacillati</taxon>
        <taxon>Actinomycetota</taxon>
        <taxon>Actinomycetes</taxon>
        <taxon>Micrococcales</taxon>
        <taxon>Cellulomonadaceae</taxon>
        <taxon>Cellulomonas</taxon>
    </lineage>
</organism>
<evidence type="ECO:0000313" key="2">
    <source>
        <dbReference type="EMBL" id="GIG19829.1"/>
    </source>
</evidence>
<accession>A0A919P2C1</accession>